<organism evidence="1 2">
    <name type="scientific">Panagrolaimus davidi</name>
    <dbReference type="NCBI Taxonomy" id="227884"/>
    <lineage>
        <taxon>Eukaryota</taxon>
        <taxon>Metazoa</taxon>
        <taxon>Ecdysozoa</taxon>
        <taxon>Nematoda</taxon>
        <taxon>Chromadorea</taxon>
        <taxon>Rhabditida</taxon>
        <taxon>Tylenchina</taxon>
        <taxon>Panagrolaimomorpha</taxon>
        <taxon>Panagrolaimoidea</taxon>
        <taxon>Panagrolaimidae</taxon>
        <taxon>Panagrolaimus</taxon>
    </lineage>
</organism>
<sequence length="234" mass="27330">MTVNEKEKVGFMYEEIESKIDAKKFGCACISLSKYHGNNEMRKTLIEEGLKCGFKNVEIIAEETAVYLQAMSKISYKPLNGNIIWIDDRRYYYVWQIIDQKAKFIRQWDAESYKLADLEKIVNESKTDKAPDIFLCRNGNDRIDKKHIFSPACRIFVYNYELVLLSQPSLLKALITAGDSKLAHLNVQNCLQDYYWLEFGNEELIKFKPGRELPIIHSQQLIKRTKDDVLKIVK</sequence>
<evidence type="ECO:0000313" key="1">
    <source>
        <dbReference type="Proteomes" id="UP000887578"/>
    </source>
</evidence>
<dbReference type="WBParaSite" id="PDA_v2.g25060.t1">
    <property type="protein sequence ID" value="PDA_v2.g25060.t1"/>
    <property type="gene ID" value="PDA_v2.g25060"/>
</dbReference>
<protein>
    <submittedName>
        <fullName evidence="2">Uncharacterized protein</fullName>
    </submittedName>
</protein>
<dbReference type="Proteomes" id="UP000887578">
    <property type="component" value="Unplaced"/>
</dbReference>
<evidence type="ECO:0000313" key="2">
    <source>
        <dbReference type="WBParaSite" id="PDA_v2.g25060.t1"/>
    </source>
</evidence>
<proteinExistence type="predicted"/>
<reference evidence="2" key="1">
    <citation type="submission" date="2022-11" db="UniProtKB">
        <authorList>
            <consortium name="WormBaseParasite"/>
        </authorList>
    </citation>
    <scope>IDENTIFICATION</scope>
</reference>
<keyword evidence="1" id="KW-1185">Reference proteome</keyword>
<dbReference type="AlphaFoldDB" id="A0A914Q2S6"/>
<accession>A0A914Q2S6</accession>
<name>A0A914Q2S6_9BILA</name>